<dbReference type="AlphaFoldDB" id="A0A239DFX5"/>
<reference evidence="1 2" key="1">
    <citation type="submission" date="2017-06" db="EMBL/GenBank/DDBJ databases">
        <authorList>
            <person name="Kim H.J."/>
            <person name="Triplett B.A."/>
        </authorList>
    </citation>
    <scope>NUCLEOTIDE SEQUENCE [LARGE SCALE GENOMIC DNA]</scope>
    <source>
        <strain evidence="1 2">DSM 18704</strain>
    </source>
</reference>
<gene>
    <name evidence="1" type="ORF">SAMN05421770_101456</name>
</gene>
<organism evidence="1 2">
    <name type="scientific">Granulicella rosea</name>
    <dbReference type="NCBI Taxonomy" id="474952"/>
    <lineage>
        <taxon>Bacteria</taxon>
        <taxon>Pseudomonadati</taxon>
        <taxon>Acidobacteriota</taxon>
        <taxon>Terriglobia</taxon>
        <taxon>Terriglobales</taxon>
        <taxon>Acidobacteriaceae</taxon>
        <taxon>Granulicella</taxon>
    </lineage>
</organism>
<dbReference type="RefSeq" id="WP_089406751.1">
    <property type="nucleotide sequence ID" value="NZ_FZOU01000001.1"/>
</dbReference>
<accession>A0A239DFX5</accession>
<dbReference type="Proteomes" id="UP000198356">
    <property type="component" value="Unassembled WGS sequence"/>
</dbReference>
<dbReference type="OrthoDB" id="9850733at2"/>
<sequence length="211" mass="22644">MDTLLLFFVLCVVSVSMESFVPATKRNVVLLAFGGCLCLGPICLPAGAQEVIHTRTGQVTAVNARDKTLTLKVADGSTIVFHEVASPEPALSFAKPLRDKTVPVAGFSNVGSNVAVFYFGFDRPTAVAIKDFGPDPVKRTAGTVEGFDHHKHSLTLKTETPAPEQVMLTEDTIVDTDNGVVKLSDYKPSKGERLRCVTRAQSETALLVTPQ</sequence>
<protein>
    <submittedName>
        <fullName evidence="1">Uncharacterized protein</fullName>
    </submittedName>
</protein>
<proteinExistence type="predicted"/>
<keyword evidence="2" id="KW-1185">Reference proteome</keyword>
<evidence type="ECO:0000313" key="2">
    <source>
        <dbReference type="Proteomes" id="UP000198356"/>
    </source>
</evidence>
<name>A0A239DFX5_9BACT</name>
<evidence type="ECO:0000313" key="1">
    <source>
        <dbReference type="EMBL" id="SNS31406.1"/>
    </source>
</evidence>
<dbReference type="EMBL" id="FZOU01000001">
    <property type="protein sequence ID" value="SNS31406.1"/>
    <property type="molecule type" value="Genomic_DNA"/>
</dbReference>